<evidence type="ECO:0000313" key="11">
    <source>
        <dbReference type="Proteomes" id="UP000241462"/>
    </source>
</evidence>
<comment type="similarity">
    <text evidence="5 6">Belongs to the TRAFAC class myosin-kinesin ATPase superfamily. Kinesin family.</text>
</comment>
<evidence type="ECO:0000313" key="10">
    <source>
        <dbReference type="EMBL" id="PSR92151.1"/>
    </source>
</evidence>
<feature type="region of interest" description="Disordered" evidence="8">
    <location>
        <begin position="848"/>
        <end position="889"/>
    </location>
</feature>
<dbReference type="InterPro" id="IPR019821">
    <property type="entry name" value="Kinesin_motor_CS"/>
</dbReference>
<organism evidence="10 11">
    <name type="scientific">Coniella lustricola</name>
    <dbReference type="NCBI Taxonomy" id="2025994"/>
    <lineage>
        <taxon>Eukaryota</taxon>
        <taxon>Fungi</taxon>
        <taxon>Dikarya</taxon>
        <taxon>Ascomycota</taxon>
        <taxon>Pezizomycotina</taxon>
        <taxon>Sordariomycetes</taxon>
        <taxon>Sordariomycetidae</taxon>
        <taxon>Diaporthales</taxon>
        <taxon>Schizoparmaceae</taxon>
        <taxon>Coniella</taxon>
    </lineage>
</organism>
<dbReference type="PANTHER" id="PTHR24115:SF1008">
    <property type="entry name" value="KINESIN-LIKE PROTEIN SUBITO"/>
    <property type="match status" value="1"/>
</dbReference>
<dbReference type="GO" id="GO:0008017">
    <property type="term" value="F:microtubule binding"/>
    <property type="evidence" value="ECO:0007669"/>
    <property type="project" value="InterPro"/>
</dbReference>
<dbReference type="GO" id="GO:0005874">
    <property type="term" value="C:microtubule"/>
    <property type="evidence" value="ECO:0007669"/>
    <property type="project" value="UniProtKB-KW"/>
</dbReference>
<dbReference type="GO" id="GO:0007018">
    <property type="term" value="P:microtubule-based movement"/>
    <property type="evidence" value="ECO:0007669"/>
    <property type="project" value="InterPro"/>
</dbReference>
<name>A0A2T3AD36_9PEZI</name>
<dbReference type="SUPFAM" id="SSF52540">
    <property type="entry name" value="P-loop containing nucleoside triphosphate hydrolases"/>
    <property type="match status" value="1"/>
</dbReference>
<sequence>MATDAQSLFHVFLRLRPPPAGLPARQLAGSSFISIEPPPADALSNLSAPTCITLTPPKDRRRAVEKFTFTRVFDQDASQLDVFHCTHIISLVEDLLAPQGGVGTDALLATLGVTGSGKSHTILGSRTQRGLTQLTLDLLFRSIGPSAVQAASDATLEASIKASDATEASISTAPAFIEATYGNASAQPQTPSTPQTQPPSPVGPRHFSSVVGISGIRQPAWSGHARALHDEPSPRMSTSRGVRLVRKEDYTISSPSTPEPSSRKLSAVRSSRQQLEDEAGDHHVSSPFSSRHFMTVTASAKHREQDTKTSFSKGNHTTPPVPRRHLARPAAIPQIPDISTIDVPCDPAAEYAVLISMYEVYNDRIFDLLTPAAKQTATKEFRRRPLPFRPTELSPERKVVSGLCKVICAHFDEAMMVLEAGLHERHVTGTLSNSVSSRSHAFFCIEVLKRKKSCSDRHQHCWRGSTFTIVDLAGSERARDAKTAGSTLAEAGKINESLMYLGQCLQMQSATGGASKPGVVPFRQCKLTELLFSNSFPSIRPQSGHHRPQRAVMIVTADPNGDFNATTQILRYSALARDVTVPQIPPSPETSPRIGSPAVKASEPHPNVSGSPSSSLRAARRHPRSLLPAFGRRAQRNRSTSSTASDGNSAPENAAVKLARVSEETKYLRKCLAREQQARVAAEAHLLSIEEKMLELEQTVREDCVAEFEQRLAIELSRWKAGLQMAIERGEEHWDRKMEVFERGLVTQPPESETSKATENDLCDDKENVLAESLEEENTRLRREMSVLKRELASRGPAKRAPLTERNDFLISTNSSPFLVQSRQGNLPDDELQGEILQRIIENLTLHTISDDRTPRKGSGHAKRSQGNSKVRIEGTGSPVKKVRKPKLSKWEEQMDLVHDFF</sequence>
<proteinExistence type="inferred from homology"/>
<dbReference type="EMBL" id="KZ678409">
    <property type="protein sequence ID" value="PSR92151.1"/>
    <property type="molecule type" value="Genomic_DNA"/>
</dbReference>
<dbReference type="Gene3D" id="3.40.850.10">
    <property type="entry name" value="Kinesin motor domain"/>
    <property type="match status" value="2"/>
</dbReference>
<keyword evidence="4 5" id="KW-0505">Motor protein</keyword>
<evidence type="ECO:0000256" key="3">
    <source>
        <dbReference type="ARBA" id="ARBA00022840"/>
    </source>
</evidence>
<reference evidence="10 11" key="1">
    <citation type="journal article" date="2018" name="Mycol. Prog.">
        <title>Coniella lustricola, a new species from submerged detritus.</title>
        <authorList>
            <person name="Raudabaugh D.B."/>
            <person name="Iturriaga T."/>
            <person name="Carver A."/>
            <person name="Mondo S."/>
            <person name="Pangilinan J."/>
            <person name="Lipzen A."/>
            <person name="He G."/>
            <person name="Amirebrahimi M."/>
            <person name="Grigoriev I.V."/>
            <person name="Miller A.N."/>
        </authorList>
    </citation>
    <scope>NUCLEOTIDE SEQUENCE [LARGE SCALE GENOMIC DNA]</scope>
    <source>
        <strain evidence="10 11">B22-T-1</strain>
    </source>
</reference>
<dbReference type="GO" id="GO:0005871">
    <property type="term" value="C:kinesin complex"/>
    <property type="evidence" value="ECO:0007669"/>
    <property type="project" value="TreeGrafter"/>
</dbReference>
<dbReference type="InterPro" id="IPR027640">
    <property type="entry name" value="Kinesin-like_fam"/>
</dbReference>
<evidence type="ECO:0000259" key="9">
    <source>
        <dbReference type="PROSITE" id="PS50067"/>
    </source>
</evidence>
<feature type="domain" description="Kinesin motor" evidence="9">
    <location>
        <begin position="8"/>
        <end position="579"/>
    </location>
</feature>
<dbReference type="GO" id="GO:0003777">
    <property type="term" value="F:microtubule motor activity"/>
    <property type="evidence" value="ECO:0007669"/>
    <property type="project" value="InterPro"/>
</dbReference>
<dbReference type="PROSITE" id="PS00411">
    <property type="entry name" value="KINESIN_MOTOR_1"/>
    <property type="match status" value="1"/>
</dbReference>
<evidence type="ECO:0000256" key="2">
    <source>
        <dbReference type="ARBA" id="ARBA00022741"/>
    </source>
</evidence>
<feature type="binding site" evidence="5">
    <location>
        <begin position="112"/>
        <end position="119"/>
    </location>
    <ligand>
        <name>ATP</name>
        <dbReference type="ChEBI" id="CHEBI:30616"/>
    </ligand>
</feature>
<keyword evidence="1 6" id="KW-0493">Microtubule</keyword>
<dbReference type="OrthoDB" id="123929at2759"/>
<feature type="region of interest" description="Disordered" evidence="8">
    <location>
        <begin position="581"/>
        <end position="653"/>
    </location>
</feature>
<dbReference type="SMART" id="SM00129">
    <property type="entry name" value="KISc"/>
    <property type="match status" value="1"/>
</dbReference>
<dbReference type="GO" id="GO:0016887">
    <property type="term" value="F:ATP hydrolysis activity"/>
    <property type="evidence" value="ECO:0007669"/>
    <property type="project" value="TreeGrafter"/>
</dbReference>
<keyword evidence="7" id="KW-0175">Coiled coil</keyword>
<keyword evidence="3 5" id="KW-0067">ATP-binding</keyword>
<dbReference type="InterPro" id="IPR027417">
    <property type="entry name" value="P-loop_NTPase"/>
</dbReference>
<dbReference type="InterPro" id="IPR036961">
    <property type="entry name" value="Kinesin_motor_dom_sf"/>
</dbReference>
<keyword evidence="2 5" id="KW-0547">Nucleotide-binding</keyword>
<evidence type="ECO:0000256" key="7">
    <source>
        <dbReference type="SAM" id="Coils"/>
    </source>
</evidence>
<feature type="region of interest" description="Disordered" evidence="8">
    <location>
        <begin position="300"/>
        <end position="324"/>
    </location>
</feature>
<feature type="region of interest" description="Disordered" evidence="8">
    <location>
        <begin position="225"/>
        <end position="288"/>
    </location>
</feature>
<evidence type="ECO:0000256" key="8">
    <source>
        <dbReference type="SAM" id="MobiDB-lite"/>
    </source>
</evidence>
<dbReference type="InterPro" id="IPR001752">
    <property type="entry name" value="Kinesin_motor_dom"/>
</dbReference>
<dbReference type="AlphaFoldDB" id="A0A2T3AD36"/>
<feature type="region of interest" description="Disordered" evidence="8">
    <location>
        <begin position="184"/>
        <end position="209"/>
    </location>
</feature>
<evidence type="ECO:0000256" key="6">
    <source>
        <dbReference type="RuleBase" id="RU000394"/>
    </source>
</evidence>
<gene>
    <name evidence="10" type="ORF">BD289DRAFT_364892</name>
</gene>
<evidence type="ECO:0000256" key="5">
    <source>
        <dbReference type="PROSITE-ProRule" id="PRU00283"/>
    </source>
</evidence>
<dbReference type="InParanoid" id="A0A2T3AD36"/>
<feature type="coiled-coil region" evidence="7">
    <location>
        <begin position="764"/>
        <end position="791"/>
    </location>
</feature>
<evidence type="ECO:0000256" key="4">
    <source>
        <dbReference type="ARBA" id="ARBA00023175"/>
    </source>
</evidence>
<feature type="compositionally biased region" description="Low complexity" evidence="8">
    <location>
        <begin position="184"/>
        <end position="195"/>
    </location>
</feature>
<dbReference type="FunFam" id="3.40.850.10:FF:000091">
    <property type="entry name" value="Kinesin family protein"/>
    <property type="match status" value="1"/>
</dbReference>
<dbReference type="PANTHER" id="PTHR24115">
    <property type="entry name" value="KINESIN-RELATED"/>
    <property type="match status" value="1"/>
</dbReference>
<keyword evidence="10" id="KW-0378">Hydrolase</keyword>
<accession>A0A2T3AD36</accession>
<dbReference type="Proteomes" id="UP000241462">
    <property type="component" value="Unassembled WGS sequence"/>
</dbReference>
<dbReference type="Pfam" id="PF00225">
    <property type="entry name" value="Kinesin"/>
    <property type="match status" value="2"/>
</dbReference>
<evidence type="ECO:0000256" key="1">
    <source>
        <dbReference type="ARBA" id="ARBA00022701"/>
    </source>
</evidence>
<keyword evidence="11" id="KW-1185">Reference proteome</keyword>
<dbReference type="GO" id="GO:0005634">
    <property type="term" value="C:nucleus"/>
    <property type="evidence" value="ECO:0007669"/>
    <property type="project" value="TreeGrafter"/>
</dbReference>
<dbReference type="STRING" id="2025994.A0A2T3AD36"/>
<dbReference type="GO" id="GO:0005524">
    <property type="term" value="F:ATP binding"/>
    <property type="evidence" value="ECO:0007669"/>
    <property type="project" value="UniProtKB-UniRule"/>
</dbReference>
<protein>
    <recommendedName>
        <fullName evidence="6">Kinesin-like protein</fullName>
    </recommendedName>
</protein>
<dbReference type="PROSITE" id="PS50067">
    <property type="entry name" value="KINESIN_MOTOR_2"/>
    <property type="match status" value="1"/>
</dbReference>
<feature type="compositionally biased region" description="Polar residues" evidence="8">
    <location>
        <begin position="308"/>
        <end position="318"/>
    </location>
</feature>
<feature type="compositionally biased region" description="Polar residues" evidence="8">
    <location>
        <begin position="637"/>
        <end position="651"/>
    </location>
</feature>